<dbReference type="InterPro" id="IPR018511">
    <property type="entry name" value="Hemolysin-typ_Ca-bd_CS"/>
</dbReference>
<dbReference type="RefSeq" id="WP_198126649.1">
    <property type="nucleotide sequence ID" value="NZ_JAECZC010000053.1"/>
</dbReference>
<dbReference type="GO" id="GO:0005576">
    <property type="term" value="C:extracellular region"/>
    <property type="evidence" value="ECO:0007669"/>
    <property type="project" value="UniProtKB-SubCell"/>
</dbReference>
<evidence type="ECO:0000256" key="1">
    <source>
        <dbReference type="ARBA" id="ARBA00004613"/>
    </source>
</evidence>
<accession>A0A8J7HYI8</accession>
<dbReference type="InterPro" id="IPR050557">
    <property type="entry name" value="RTX_toxin/Mannuronan_C5-epim"/>
</dbReference>
<dbReference type="NCBIfam" id="NF041518">
    <property type="entry name" value="choice_anch_Q"/>
    <property type="match status" value="1"/>
</dbReference>
<dbReference type="Gene3D" id="2.60.40.2810">
    <property type="match status" value="1"/>
</dbReference>
<comment type="subcellular location">
    <subcellularLocation>
        <location evidence="1">Secreted</location>
    </subcellularLocation>
</comment>
<evidence type="ECO:0000259" key="3">
    <source>
        <dbReference type="Pfam" id="PF17892"/>
    </source>
</evidence>
<dbReference type="SMART" id="SM00710">
    <property type="entry name" value="PbH1"/>
    <property type="match status" value="8"/>
</dbReference>
<dbReference type="SUPFAM" id="SSF51126">
    <property type="entry name" value="Pectin lyase-like"/>
    <property type="match status" value="1"/>
</dbReference>
<reference evidence="4 5" key="1">
    <citation type="journal article" date="2021" name="Int. J. Syst. Evol. Microbiol.">
        <title>Amazonocrinis nigriterrae gen. nov., sp. nov., Atlanticothrix silvestris gen. nov., sp. nov. and Dendronalium phyllosphericum gen. nov., sp. nov., nostocacean cyanobacteria from Brazilian environments.</title>
        <authorList>
            <person name="Alvarenga D.O."/>
            <person name="Andreote A.P.D."/>
            <person name="Branco L.H.Z."/>
            <person name="Delbaje E."/>
            <person name="Cruz R.B."/>
            <person name="Varani A.M."/>
            <person name="Fiore M.F."/>
        </authorList>
    </citation>
    <scope>NUCLEOTIDE SEQUENCE [LARGE SCALE GENOMIC DNA]</scope>
    <source>
        <strain evidence="4 5">CENA67</strain>
    </source>
</reference>
<feature type="domain" description="Cadherin-like" evidence="3">
    <location>
        <begin position="969"/>
        <end position="1065"/>
    </location>
</feature>
<evidence type="ECO:0000313" key="5">
    <source>
        <dbReference type="Proteomes" id="UP000632766"/>
    </source>
</evidence>
<dbReference type="EMBL" id="JAECZC010000053">
    <property type="protein sequence ID" value="MBH8564824.1"/>
    <property type="molecule type" value="Genomic_DNA"/>
</dbReference>
<dbReference type="Gene3D" id="2.150.10.10">
    <property type="entry name" value="Serralysin-like metalloprotease, C-terminal"/>
    <property type="match status" value="2"/>
</dbReference>
<dbReference type="InterPro" id="IPR011049">
    <property type="entry name" value="Serralysin-like_metalloprot_C"/>
</dbReference>
<name>A0A8J7HYI8_9NOST</name>
<dbReference type="Gene3D" id="2.60.40.2030">
    <property type="match status" value="1"/>
</dbReference>
<keyword evidence="2" id="KW-0964">Secreted</keyword>
<dbReference type="PANTHER" id="PTHR38340:SF1">
    <property type="entry name" value="S-LAYER PROTEIN"/>
    <property type="match status" value="1"/>
</dbReference>
<dbReference type="PRINTS" id="PR00313">
    <property type="entry name" value="CABNDNGRPT"/>
</dbReference>
<dbReference type="InterPro" id="IPR001343">
    <property type="entry name" value="Hemolysn_Ca-bd"/>
</dbReference>
<evidence type="ECO:0000313" key="4">
    <source>
        <dbReference type="EMBL" id="MBH8564824.1"/>
    </source>
</evidence>
<protein>
    <submittedName>
        <fullName evidence="4">Cadherin-like domain-containing protein</fullName>
    </submittedName>
</protein>
<evidence type="ECO:0000256" key="2">
    <source>
        <dbReference type="ARBA" id="ARBA00022525"/>
    </source>
</evidence>
<dbReference type="PROSITE" id="PS00330">
    <property type="entry name" value="HEMOLYSIN_CALCIUM"/>
    <property type="match status" value="2"/>
</dbReference>
<dbReference type="InterPro" id="IPR011050">
    <property type="entry name" value="Pectin_lyase_fold/virulence"/>
</dbReference>
<dbReference type="NCBIfam" id="NF012211">
    <property type="entry name" value="tand_rpt_95"/>
    <property type="match status" value="3"/>
</dbReference>
<keyword evidence="5" id="KW-1185">Reference proteome</keyword>
<dbReference type="Pfam" id="PF00353">
    <property type="entry name" value="HemolysinCabind"/>
    <property type="match status" value="2"/>
</dbReference>
<gene>
    <name evidence="4" type="ORF">I8748_22015</name>
</gene>
<dbReference type="InterPro" id="IPR038081">
    <property type="entry name" value="CalX-like_sf"/>
</dbReference>
<comment type="caution">
    <text evidence="4">The sequence shown here is derived from an EMBL/GenBank/DDBJ whole genome shotgun (WGS) entry which is preliminary data.</text>
</comment>
<proteinExistence type="predicted"/>
<dbReference type="SUPFAM" id="SSF51120">
    <property type="entry name" value="beta-Roll"/>
    <property type="match status" value="2"/>
</dbReference>
<dbReference type="PANTHER" id="PTHR38340">
    <property type="entry name" value="S-LAYER PROTEIN"/>
    <property type="match status" value="1"/>
</dbReference>
<sequence length="1343" mass="131496">MANFIVNQTTDDGSGSTAGTLSYAILQANQLAGDDTITIDSDVRITGVVKTLINSNITIVGNNHSISGDVNNNGINDNGDVRPLFILSGTVGISNLTITNGRAKGGDSFTGGGGAGLGGGLFIYDGNVSLNNVAFTNNAAQGGSSGVGGLGNGGGGMFGDAGGNAGGGLFAGSTGGYRSPGGYGGNGNYGGYGGYFGAGFYDPGKPNGGFGGGGVINGGFGGGAGFISGNPGFAGGFGGGGGFSNRASFSFDPVSGGNGGYGAGGGGWSGSGSFGSGGSGGFAAGNGNSSGQGGGGAGLGGGIFVRSGSLTLSNTTFTNNTATGGTGANSGQGLGGAIFIMQSTTNTNGNNQGMPTVLPTVTSLGNPTFSGNSAANDAGTATNNDDVYGTINITSPPAPTVSITAQTATATEGGSNGVYRISRSDTTGDLTVNLTIDGSSTAATADYTLSGGSVSISGNTLPVTITDGNSFVDINLAAFDDSTTEVNETLTLNLDTGTGYTIDSTNNTATVTITDNDTVVTNTNDSGEGSLRQAILNANANPGADTITFAGSVFTDATPDTITLTSGELVITDDVTIQGTGANQLTVSGNNASRVFNISNSGTDATIDALTIANGNSINGGGILINSNASLVLTNSTISNNNSGGNFGGAGIGNRGGTLNVINSTISGNTSSSFGGGIASQGTLTVTNSTISGNTAASRNGGGLIVGGVITLISSTITNNTAGNAGGGVAAFFGTTTAQNTIIAGNFDTSNQAPDISGNITGDANNLIGSLTGTSGTIGTGSDITFASAGITNINQVLAALANNGGTTQTHALVAGSAAINAGNNALVPSGVTTDQRGTGFNRISRNTVDIGAYEVQNNNPIATNDSVTTNEDTAVNGNVLTNDTDLDTSDILTVSAVNGNPANVGNQITLISGALLTLNSNGTFAYNPNGQFESLGVGATANDSFTYTISDGSGGTSTATVNLTINGVNDAPTGSPTATLSNTPEDTAITITAAQLLTGFSDVDAGDTLSVTNLTATNGALVNNNNGTYTFTPNANFNGTVNLNYNVTDGTATLTGQTQTFSVTPVNDAPVAVDDSVSTFFGTTVNIPVSTLLANDSDVDSPSLSITGVSGATHGTAVLNNNGTANNSADDFVSFTPNLWFSGNASFNYTLSDGSLTDTGTVTVAVGANIFGTNFADYLTGTVGNDIINGGNGNDTIYGGAGSDSLNGDNGNDILYGDGLMDGGAGNDTLNGGNGDDTLYGGGGSDYLIGGNGNDLLYGGTGSDILTGNNGNDIFAFTAGEGTDTITDFTKGQDKIGLYGGLSFGQLSFSGNNILVTSTNEVLATLSGINTTTLTAANFVNL</sequence>
<dbReference type="InterPro" id="IPR041690">
    <property type="entry name" value="Cadherin_5"/>
</dbReference>
<dbReference type="Proteomes" id="UP000632766">
    <property type="component" value="Unassembled WGS sequence"/>
</dbReference>
<dbReference type="InterPro" id="IPR006626">
    <property type="entry name" value="PbH1"/>
</dbReference>
<organism evidence="4 5">
    <name type="scientific">Amazonocrinis nigriterrae CENA67</name>
    <dbReference type="NCBI Taxonomy" id="2794033"/>
    <lineage>
        <taxon>Bacteria</taxon>
        <taxon>Bacillati</taxon>
        <taxon>Cyanobacteriota</taxon>
        <taxon>Cyanophyceae</taxon>
        <taxon>Nostocales</taxon>
        <taxon>Nostocaceae</taxon>
        <taxon>Amazonocrinis</taxon>
        <taxon>Amazonocrinis nigriterrae</taxon>
    </lineage>
</organism>
<dbReference type="Pfam" id="PF17892">
    <property type="entry name" value="Cadherin_5"/>
    <property type="match status" value="1"/>
</dbReference>
<dbReference type="GO" id="GO:0005509">
    <property type="term" value="F:calcium ion binding"/>
    <property type="evidence" value="ECO:0007669"/>
    <property type="project" value="InterPro"/>
</dbReference>
<dbReference type="Pfam" id="PF17963">
    <property type="entry name" value="Big_9"/>
    <property type="match status" value="2"/>
</dbReference>
<dbReference type="InterPro" id="IPR059226">
    <property type="entry name" value="Choice_anch_Q_dom"/>
</dbReference>
<dbReference type="SUPFAM" id="SSF141072">
    <property type="entry name" value="CalX-like"/>
    <property type="match status" value="1"/>
</dbReference>